<evidence type="ECO:0000256" key="10">
    <source>
        <dbReference type="ARBA" id="ARBA00047929"/>
    </source>
</evidence>
<dbReference type="SUPFAM" id="SSF55681">
    <property type="entry name" value="Class II aaRS and biotin synthetases"/>
    <property type="match status" value="1"/>
</dbReference>
<dbReference type="GO" id="GO:0140096">
    <property type="term" value="F:catalytic activity, acting on a protein"/>
    <property type="evidence" value="ECO:0007669"/>
    <property type="project" value="UniProtKB-ARBA"/>
</dbReference>
<dbReference type="HAMAP" id="MF_00176">
    <property type="entry name" value="Ser_tRNA_synth_type1"/>
    <property type="match status" value="1"/>
</dbReference>
<protein>
    <recommendedName>
        <fullName evidence="12">Serine--tRNA ligase</fullName>
        <ecNumber evidence="12">6.1.1.11</ecNumber>
    </recommendedName>
    <alternativeName>
        <fullName evidence="12">Seryl-tRNA synthetase</fullName>
        <shortName evidence="12">SerRS</shortName>
    </alternativeName>
    <alternativeName>
        <fullName evidence="12">Seryl-tRNA(Ser/Sec) synthetase</fullName>
    </alternativeName>
</protein>
<sequence length="424" mass="47692">MLDIRVIRENVQWAKDKLATRGIDAAEIDEVVALDKKRRALIVQTEELKKNRNAASEAIAVAKRNKEDATEQIAAMKNVGAEIKELDAQLAEIKEKVDYILVRLPNFPDDSAPVGLDESFSREERKWSTPRKFDFEPLAHWDIGEKLGILDFERAAKVSGSRFVYYKGAGARLERAVYNFMLDQHAKEGYEEMITPYLVNGESMFGTGQFPKFTEDVYTMTNEGEPMTLIPTAEVPLTNFYRDEILDGAQLPIYFTALSPAFRSEAGSAGRDTRGLIRMHQFNKVEMVKFTKPEESFNELEKMTNDAENILKALNLPYHVITLATGDASFTSAKTYDIEVWLPAQNTYREISSCSDCTDFQARRAQIRYRDEDGHVNLVHTLNGSGLAVGRTVAAILENYQNEDGSVTIPEALVPYMGGMTKIG</sequence>
<evidence type="ECO:0000256" key="7">
    <source>
        <dbReference type="ARBA" id="ARBA00022840"/>
    </source>
</evidence>
<dbReference type="InterPro" id="IPR006195">
    <property type="entry name" value="aa-tRNA-synth_II"/>
</dbReference>
<keyword evidence="7 12" id="KW-0067">ATP-binding</keyword>
<dbReference type="AlphaFoldDB" id="A0AAF0K417"/>
<dbReference type="InterPro" id="IPR045864">
    <property type="entry name" value="aa-tRNA-synth_II/BPL/LPL"/>
</dbReference>
<feature type="binding site" evidence="12">
    <location>
        <begin position="232"/>
        <end position="234"/>
    </location>
    <ligand>
        <name>L-serine</name>
        <dbReference type="ChEBI" id="CHEBI:33384"/>
    </ligand>
</feature>
<organism evidence="17 18">
    <name type="scientific">Latilactobacillus sakei</name>
    <name type="common">Lactobacillus sakei</name>
    <dbReference type="NCBI Taxonomy" id="1599"/>
    <lineage>
        <taxon>Bacteria</taxon>
        <taxon>Bacillati</taxon>
        <taxon>Bacillota</taxon>
        <taxon>Bacilli</taxon>
        <taxon>Lactobacillales</taxon>
        <taxon>Lactobacillaceae</taxon>
        <taxon>Latilactobacillus</taxon>
    </lineage>
</organism>
<dbReference type="PANTHER" id="PTHR43697:SF1">
    <property type="entry name" value="SERINE--TRNA LIGASE"/>
    <property type="match status" value="1"/>
</dbReference>
<dbReference type="Proteomes" id="UP001179858">
    <property type="component" value="Chromosome"/>
</dbReference>
<feature type="binding site" evidence="13">
    <location>
        <position position="383"/>
    </location>
    <ligand>
        <name>L-serine</name>
        <dbReference type="ChEBI" id="CHEBI:33384"/>
    </ligand>
</feature>
<evidence type="ECO:0000313" key="17">
    <source>
        <dbReference type="EMBL" id="WGI19099.1"/>
    </source>
</evidence>
<dbReference type="Gene3D" id="3.30.930.10">
    <property type="entry name" value="Bira Bifunctional Protein, Domain 2"/>
    <property type="match status" value="1"/>
</dbReference>
<comment type="subcellular location">
    <subcellularLocation>
        <location evidence="1 12">Cytoplasm</location>
    </subcellularLocation>
</comment>
<proteinExistence type="inferred from homology"/>
<keyword evidence="9 12" id="KW-0030">Aminoacyl-tRNA synthetase</keyword>
<evidence type="ECO:0000256" key="11">
    <source>
        <dbReference type="ARBA" id="ARBA00048823"/>
    </source>
</evidence>
<feature type="binding site" evidence="12 13">
    <location>
        <position position="286"/>
    </location>
    <ligand>
        <name>L-serine</name>
        <dbReference type="ChEBI" id="CHEBI:33384"/>
    </ligand>
</feature>
<keyword evidence="6 12" id="KW-0547">Nucleotide-binding</keyword>
<dbReference type="InterPro" id="IPR042103">
    <property type="entry name" value="SerRS_1_N_sf"/>
</dbReference>
<feature type="coiled-coil region" evidence="15">
    <location>
        <begin position="45"/>
        <end position="96"/>
    </location>
</feature>
<dbReference type="PANTHER" id="PTHR43697">
    <property type="entry name" value="SERYL-TRNA SYNTHETASE"/>
    <property type="match status" value="1"/>
</dbReference>
<dbReference type="GO" id="GO:0005737">
    <property type="term" value="C:cytoplasm"/>
    <property type="evidence" value="ECO:0007669"/>
    <property type="project" value="UniProtKB-SubCell"/>
</dbReference>
<dbReference type="NCBIfam" id="TIGR00414">
    <property type="entry name" value="serS"/>
    <property type="match status" value="1"/>
</dbReference>
<gene>
    <name evidence="12 17" type="primary">serS</name>
    <name evidence="17" type="ORF">QBD03_10275</name>
</gene>
<evidence type="ECO:0000256" key="8">
    <source>
        <dbReference type="ARBA" id="ARBA00022917"/>
    </source>
</evidence>
<evidence type="ECO:0000256" key="2">
    <source>
        <dbReference type="ARBA" id="ARBA00005045"/>
    </source>
</evidence>
<comment type="subunit">
    <text evidence="12">Homodimer. The tRNA molecule binds across the dimer.</text>
</comment>
<dbReference type="GO" id="GO:0016260">
    <property type="term" value="P:selenocysteine biosynthetic process"/>
    <property type="evidence" value="ECO:0007669"/>
    <property type="project" value="UniProtKB-UniRule"/>
</dbReference>
<dbReference type="InterPro" id="IPR002317">
    <property type="entry name" value="Ser-tRNA-ligase_type_1"/>
</dbReference>
<keyword evidence="5 12" id="KW-0436">Ligase</keyword>
<dbReference type="InterPro" id="IPR010978">
    <property type="entry name" value="tRNA-bd_arm"/>
</dbReference>
<dbReference type="EC" id="6.1.1.11" evidence="12"/>
<reference evidence="17" key="1">
    <citation type="submission" date="2023-04" db="EMBL/GenBank/DDBJ databases">
        <title>Novel strain of Lactilactobacillus sakei and use thereof.</title>
        <authorList>
            <person name="Kim S.Y."/>
        </authorList>
    </citation>
    <scope>NUCLEOTIDE SEQUENCE</scope>
    <source>
        <strain evidence="17">HUP1</strain>
    </source>
</reference>
<keyword evidence="8 12" id="KW-0648">Protein biosynthesis</keyword>
<dbReference type="PROSITE" id="PS50862">
    <property type="entry name" value="AA_TRNA_LIGASE_II"/>
    <property type="match status" value="1"/>
</dbReference>
<comment type="catalytic activity">
    <reaction evidence="11 12">
        <text>tRNA(Ser) + L-serine + ATP = L-seryl-tRNA(Ser) + AMP + diphosphate + H(+)</text>
        <dbReference type="Rhea" id="RHEA:12292"/>
        <dbReference type="Rhea" id="RHEA-COMP:9669"/>
        <dbReference type="Rhea" id="RHEA-COMP:9703"/>
        <dbReference type="ChEBI" id="CHEBI:15378"/>
        <dbReference type="ChEBI" id="CHEBI:30616"/>
        <dbReference type="ChEBI" id="CHEBI:33019"/>
        <dbReference type="ChEBI" id="CHEBI:33384"/>
        <dbReference type="ChEBI" id="CHEBI:78442"/>
        <dbReference type="ChEBI" id="CHEBI:78533"/>
        <dbReference type="ChEBI" id="CHEBI:456215"/>
        <dbReference type="EC" id="6.1.1.11"/>
    </reaction>
</comment>
<dbReference type="CDD" id="cd00770">
    <property type="entry name" value="SerRS_core"/>
    <property type="match status" value="1"/>
</dbReference>
<dbReference type="GO" id="GO:0006434">
    <property type="term" value="P:seryl-tRNA aminoacylation"/>
    <property type="evidence" value="ECO:0007669"/>
    <property type="project" value="UniProtKB-UniRule"/>
</dbReference>
<feature type="binding site" evidence="12 14">
    <location>
        <begin position="350"/>
        <end position="353"/>
    </location>
    <ligand>
        <name>ATP</name>
        <dbReference type="ChEBI" id="CHEBI:30616"/>
    </ligand>
</feature>
<dbReference type="PRINTS" id="PR00981">
    <property type="entry name" value="TRNASYNTHSER"/>
</dbReference>
<dbReference type="InterPro" id="IPR033729">
    <property type="entry name" value="SerRS_core"/>
</dbReference>
<comment type="caution">
    <text evidence="12">Lacks conserved residue(s) required for the propagation of feature annotation.</text>
</comment>
<dbReference type="Gene3D" id="1.10.287.40">
    <property type="entry name" value="Serine-tRNA synthetase, tRNA binding domain"/>
    <property type="match status" value="1"/>
</dbReference>
<dbReference type="PIRSF" id="PIRSF001529">
    <property type="entry name" value="Ser-tRNA-synth_IIa"/>
    <property type="match status" value="1"/>
</dbReference>
<evidence type="ECO:0000256" key="9">
    <source>
        <dbReference type="ARBA" id="ARBA00023146"/>
    </source>
</evidence>
<dbReference type="EMBL" id="CP122959">
    <property type="protein sequence ID" value="WGI19099.1"/>
    <property type="molecule type" value="Genomic_DNA"/>
</dbReference>
<evidence type="ECO:0000256" key="12">
    <source>
        <dbReference type="HAMAP-Rule" id="MF_00176"/>
    </source>
</evidence>
<evidence type="ECO:0000256" key="6">
    <source>
        <dbReference type="ARBA" id="ARBA00022741"/>
    </source>
</evidence>
<name>A0AAF0K417_LATSK</name>
<accession>A0AAF0K417</accession>
<evidence type="ECO:0000256" key="5">
    <source>
        <dbReference type="ARBA" id="ARBA00022598"/>
    </source>
</evidence>
<keyword evidence="4 12" id="KW-0963">Cytoplasm</keyword>
<evidence type="ECO:0000256" key="4">
    <source>
        <dbReference type="ARBA" id="ARBA00022490"/>
    </source>
</evidence>
<dbReference type="GO" id="GO:0004828">
    <property type="term" value="F:serine-tRNA ligase activity"/>
    <property type="evidence" value="ECO:0007669"/>
    <property type="project" value="UniProtKB-UniRule"/>
</dbReference>
<evidence type="ECO:0000256" key="13">
    <source>
        <dbReference type="PIRSR" id="PIRSR001529-1"/>
    </source>
</evidence>
<evidence type="ECO:0000256" key="14">
    <source>
        <dbReference type="PIRSR" id="PIRSR001529-2"/>
    </source>
</evidence>
<dbReference type="InterPro" id="IPR015866">
    <property type="entry name" value="Ser-tRNA-synth_1_N"/>
</dbReference>
<dbReference type="Pfam" id="PF00587">
    <property type="entry name" value="tRNA-synt_2b"/>
    <property type="match status" value="1"/>
</dbReference>
<feature type="binding site" evidence="12">
    <location>
        <position position="385"/>
    </location>
    <ligand>
        <name>L-serine</name>
        <dbReference type="ChEBI" id="CHEBI:33384"/>
    </ligand>
</feature>
<evidence type="ECO:0000256" key="1">
    <source>
        <dbReference type="ARBA" id="ARBA00004496"/>
    </source>
</evidence>
<dbReference type="RefSeq" id="WP_280102848.1">
    <property type="nucleotide sequence ID" value="NZ_CP122959.1"/>
</dbReference>
<comment type="similarity">
    <text evidence="3 12">Belongs to the class-II aminoacyl-tRNA synthetase family. Type-1 seryl-tRNA synthetase subfamily.</text>
</comment>
<comment type="domain">
    <text evidence="12">Consists of two distinct domains, a catalytic core and a N-terminal extension that is involved in tRNA binding.</text>
</comment>
<evidence type="ECO:0000259" key="16">
    <source>
        <dbReference type="PROSITE" id="PS50862"/>
    </source>
</evidence>
<dbReference type="Pfam" id="PF02403">
    <property type="entry name" value="Seryl_tRNA_N"/>
    <property type="match status" value="1"/>
</dbReference>
<feature type="binding site" evidence="13">
    <location>
        <position position="232"/>
    </location>
    <ligand>
        <name>L-serine</name>
        <dbReference type="ChEBI" id="CHEBI:33384"/>
    </ligand>
</feature>
<comment type="catalytic activity">
    <reaction evidence="10 12">
        <text>tRNA(Sec) + L-serine + ATP = L-seryl-tRNA(Sec) + AMP + diphosphate + H(+)</text>
        <dbReference type="Rhea" id="RHEA:42580"/>
        <dbReference type="Rhea" id="RHEA-COMP:9742"/>
        <dbReference type="Rhea" id="RHEA-COMP:10128"/>
        <dbReference type="ChEBI" id="CHEBI:15378"/>
        <dbReference type="ChEBI" id="CHEBI:30616"/>
        <dbReference type="ChEBI" id="CHEBI:33019"/>
        <dbReference type="ChEBI" id="CHEBI:33384"/>
        <dbReference type="ChEBI" id="CHEBI:78442"/>
        <dbReference type="ChEBI" id="CHEBI:78533"/>
        <dbReference type="ChEBI" id="CHEBI:456215"/>
        <dbReference type="EC" id="6.1.1.11"/>
    </reaction>
</comment>
<dbReference type="GO" id="GO:0005524">
    <property type="term" value="F:ATP binding"/>
    <property type="evidence" value="ECO:0007669"/>
    <property type="project" value="UniProtKB-UniRule"/>
</dbReference>
<evidence type="ECO:0000256" key="3">
    <source>
        <dbReference type="ARBA" id="ARBA00010728"/>
    </source>
</evidence>
<comment type="pathway">
    <text evidence="2 12">Aminoacyl-tRNA biosynthesis; selenocysteinyl-tRNA(Sec) biosynthesis; L-seryl-tRNA(Sec) from L-serine and tRNA(Sec): step 1/1.</text>
</comment>
<feature type="binding site" evidence="13">
    <location>
        <position position="263"/>
    </location>
    <ligand>
        <name>L-serine</name>
        <dbReference type="ChEBI" id="CHEBI:33384"/>
    </ligand>
</feature>
<dbReference type="SUPFAM" id="SSF46589">
    <property type="entry name" value="tRNA-binding arm"/>
    <property type="match status" value="1"/>
</dbReference>
<keyword evidence="15" id="KW-0175">Coiled coil</keyword>
<feature type="binding site" evidence="12 14">
    <location>
        <begin position="263"/>
        <end position="265"/>
    </location>
    <ligand>
        <name>ATP</name>
        <dbReference type="ChEBI" id="CHEBI:30616"/>
    </ligand>
</feature>
<comment type="function">
    <text evidence="12">Catalyzes the attachment of serine to tRNA(Ser). Is also able to aminoacylate tRNA(Sec) with serine, to form the misacylated tRNA L-seryl-tRNA(Sec), which will be further converted into selenocysteinyl-tRNA(Sec).</text>
</comment>
<dbReference type="GO" id="GO:0016740">
    <property type="term" value="F:transferase activity"/>
    <property type="evidence" value="ECO:0007669"/>
    <property type="project" value="UniProtKB-ARBA"/>
</dbReference>
<feature type="domain" description="Aminoacyl-transfer RNA synthetases class-II family profile" evidence="16">
    <location>
        <begin position="172"/>
        <end position="410"/>
    </location>
</feature>
<evidence type="ECO:0000313" key="18">
    <source>
        <dbReference type="Proteomes" id="UP001179858"/>
    </source>
</evidence>
<evidence type="ECO:0000256" key="15">
    <source>
        <dbReference type="SAM" id="Coils"/>
    </source>
</evidence>
<dbReference type="InterPro" id="IPR002314">
    <property type="entry name" value="aa-tRNA-synt_IIb"/>
</dbReference>